<protein>
    <recommendedName>
        <fullName evidence="4">VCBS repeat-containing protein</fullName>
    </recommendedName>
</protein>
<evidence type="ECO:0000256" key="1">
    <source>
        <dbReference type="ARBA" id="ARBA00022729"/>
    </source>
</evidence>
<proteinExistence type="predicted"/>
<dbReference type="EMBL" id="CP010311">
    <property type="protein sequence ID" value="AJF07734.1"/>
    <property type="molecule type" value="Genomic_DNA"/>
</dbReference>
<organism evidence="2 3">
    <name type="scientific">Geoalkalibacter subterraneus</name>
    <dbReference type="NCBI Taxonomy" id="483547"/>
    <lineage>
        <taxon>Bacteria</taxon>
        <taxon>Pseudomonadati</taxon>
        <taxon>Thermodesulfobacteriota</taxon>
        <taxon>Desulfuromonadia</taxon>
        <taxon>Desulfuromonadales</taxon>
        <taxon>Geoalkalibacteraceae</taxon>
        <taxon>Geoalkalibacter</taxon>
    </lineage>
</organism>
<accession>A0A0B5FSV2</accession>
<evidence type="ECO:0008006" key="4">
    <source>
        <dbReference type="Google" id="ProtNLM"/>
    </source>
</evidence>
<dbReference type="InterPro" id="IPR013517">
    <property type="entry name" value="FG-GAP"/>
</dbReference>
<keyword evidence="3" id="KW-1185">Reference proteome</keyword>
<dbReference type="STRING" id="483547.GSUB_15860"/>
<dbReference type="SUPFAM" id="SSF69318">
    <property type="entry name" value="Integrin alpha N-terminal domain"/>
    <property type="match status" value="1"/>
</dbReference>
<dbReference type="Proteomes" id="UP000035036">
    <property type="component" value="Chromosome"/>
</dbReference>
<dbReference type="HOGENOM" id="CLU_675718_0_0_7"/>
<gene>
    <name evidence="2" type="ORF">GSUB_15860</name>
</gene>
<evidence type="ECO:0000313" key="3">
    <source>
        <dbReference type="Proteomes" id="UP000035036"/>
    </source>
</evidence>
<dbReference type="KEGG" id="gsb:GSUB_15860"/>
<keyword evidence="1" id="KW-0732">Signal</keyword>
<dbReference type="InterPro" id="IPR028994">
    <property type="entry name" value="Integrin_alpha_N"/>
</dbReference>
<reference evidence="2 3" key="1">
    <citation type="journal article" date="2015" name="Genome Announc.">
        <title>Genomes of Geoalkalibacter ferrihydriticus Z-0531T and Geoalkalibacter subterraneus Red1T, Two Haloalkaliphilic Metal-Reducing Deltaproteobacteria.</title>
        <authorList>
            <person name="Badalamenti J.P."/>
            <person name="Krajmalnik-Brown R."/>
            <person name="Torres C.I."/>
            <person name="Bond D.R."/>
        </authorList>
    </citation>
    <scope>NUCLEOTIDE SEQUENCE [LARGE SCALE GENOMIC DNA]</scope>
    <source>
        <strain evidence="2 3">Red1</strain>
    </source>
</reference>
<evidence type="ECO:0000313" key="2">
    <source>
        <dbReference type="EMBL" id="AJF07734.1"/>
    </source>
</evidence>
<sequence>MLSGGQLSVLGPGGEVIHTYAAAPRQVPAAPPIAAPSSQPAVSTPPAAKAAAETSGIIASVPEVVSGGIIRRQEQYYEGVWNAAELKGRALAMAVGDLNGDGRPELAVLFKESLVVGRVEDRTFVPVDEITFDAMEKSLALDAIDVDGDGRAELYVTAVRNGTESARPSSRRLVMEKGKLRLAEKQIPWFLRSVDWPGEGRILLAQRMGGLNNDFDGPLFRVNVQQDRLVEGRSVDVPSPVSLFGFVPFVDEARGTLFAYLNRTGTLQVLNSNGEVLWQSSSDYGGSEVFFERSDSSAGMSNEPRAVFIKANLAMGPDGEILVPLNKGWKITDRFRELGPSRLTALQWDGNTLRELWHTQEQQGYMADFQVADVDHDGQLEVAMTVTFSRPGFTTEGRSGVVVYELQ</sequence>
<name>A0A0B5FSV2_9BACT</name>
<dbReference type="AlphaFoldDB" id="A0A0B5FSV2"/>
<dbReference type="Pfam" id="PF13517">
    <property type="entry name" value="FG-GAP_3"/>
    <property type="match status" value="1"/>
</dbReference>